<dbReference type="RefSeq" id="WP_137650467.1">
    <property type="nucleotide sequence ID" value="NZ_BJCV01000073.1"/>
</dbReference>
<dbReference type="Proteomes" id="UP001219219">
    <property type="component" value="Plasmid pEA7_2"/>
</dbReference>
<sequence length="276" mass="30830">MRHCIFYPLIILSGSCLGDVIDINEPTGTEFTYRLATSGFAISSCSPDNFFLEPAMTLPDGFNFVGSHRLDEHSDGKVTPHIYGGYPEITATGHDSGRRTPWPVNPSNPKRLYLGLHWLCKGPYTPGTYKIEVPSEIKVRRTNTGSNEIPSQTRLQLSLWYLNSYGGKRGLLQEFFYNLVPPPMHSAGQIINESLTVLSAGESKEILRGIGRYSSVDICVSRPEGEWYQLKDRHNRNISNGLCMKAQDTLPVSVFINKYPPIGESRANISFTVKIN</sequence>
<proteinExistence type="predicted"/>
<gene>
    <name evidence="1" type="ORF">PS049_26100</name>
</gene>
<organism evidence="1 2">
    <name type="scientific">Escherichia albertii</name>
    <dbReference type="NCBI Taxonomy" id="208962"/>
    <lineage>
        <taxon>Bacteria</taxon>
        <taxon>Pseudomonadati</taxon>
        <taxon>Pseudomonadota</taxon>
        <taxon>Gammaproteobacteria</taxon>
        <taxon>Enterobacterales</taxon>
        <taxon>Enterobacteriaceae</taxon>
        <taxon>Escherichia</taxon>
    </lineage>
</organism>
<geneLocation type="plasmid" evidence="1 2">
    <name>pEA7_2</name>
</geneLocation>
<evidence type="ECO:0000313" key="1">
    <source>
        <dbReference type="EMBL" id="WDB31953.1"/>
    </source>
</evidence>
<name>A0AAX3MRE5_ESCAL</name>
<accession>A0AAX3MRE5</accession>
<dbReference type="EMBL" id="CP117564">
    <property type="protein sequence ID" value="WDB31953.1"/>
    <property type="molecule type" value="Genomic_DNA"/>
</dbReference>
<keyword evidence="1" id="KW-0614">Plasmid</keyword>
<evidence type="ECO:0000313" key="2">
    <source>
        <dbReference type="Proteomes" id="UP001219219"/>
    </source>
</evidence>
<dbReference type="PROSITE" id="PS51257">
    <property type="entry name" value="PROKAR_LIPOPROTEIN"/>
    <property type="match status" value="1"/>
</dbReference>
<protein>
    <submittedName>
        <fullName evidence="1">Uncharacterized protein</fullName>
    </submittedName>
</protein>
<dbReference type="AlphaFoldDB" id="A0AAX3MRE5"/>
<reference evidence="1" key="1">
    <citation type="submission" date="2023-02" db="EMBL/GenBank/DDBJ databases">
        <title>Escherichia albertii as a potential enteropathogen in the light of epidemiological and genomic studies.</title>
        <authorList>
            <person name="Leszczynska K."/>
            <person name="Swiecicka I."/>
            <person name="Daniluk T."/>
            <person name="Lebensztejn D."/>
            <person name="Chmielewska S."/>
            <person name="Leszczynska D."/>
            <person name="Gawor J."/>
            <person name="Kliber M."/>
        </authorList>
    </citation>
    <scope>NUCLEOTIDE SEQUENCE</scope>
    <source>
        <strain evidence="1">BIA_7</strain>
        <plasmid evidence="1">pEA7_2</plasmid>
    </source>
</reference>